<dbReference type="InterPro" id="IPR012675">
    <property type="entry name" value="Beta-grasp_dom_sf"/>
</dbReference>
<evidence type="ECO:0000256" key="13">
    <source>
        <dbReference type="HAMAP-Rule" id="MF_00184"/>
    </source>
</evidence>
<proteinExistence type="inferred from homology"/>
<keyword evidence="7 13" id="KW-0862">Zinc</keyword>
<keyword evidence="10 13" id="KW-0648">Protein biosynthesis</keyword>
<dbReference type="PROSITE" id="PS50862">
    <property type="entry name" value="AA_TRNA_LIGASE_II"/>
    <property type="match status" value="1"/>
</dbReference>
<dbReference type="KEGG" id="llp:GH975_05575"/>
<evidence type="ECO:0000313" key="16">
    <source>
        <dbReference type="EMBL" id="QGG80071.1"/>
    </source>
</evidence>
<evidence type="ECO:0000259" key="15">
    <source>
        <dbReference type="PROSITE" id="PS51880"/>
    </source>
</evidence>
<keyword evidence="5 13" id="KW-0479">Metal-binding</keyword>
<evidence type="ECO:0000256" key="1">
    <source>
        <dbReference type="ARBA" id="ARBA00008226"/>
    </source>
</evidence>
<dbReference type="InterPro" id="IPR006195">
    <property type="entry name" value="aa-tRNA-synth_II"/>
</dbReference>
<dbReference type="GO" id="GO:0005829">
    <property type="term" value="C:cytosol"/>
    <property type="evidence" value="ECO:0007669"/>
    <property type="project" value="TreeGrafter"/>
</dbReference>
<dbReference type="FunFam" id="3.40.50.800:FF:000001">
    <property type="entry name" value="Threonine--tRNA ligase"/>
    <property type="match status" value="1"/>
</dbReference>
<dbReference type="OrthoDB" id="9802304at2"/>
<dbReference type="CDD" id="cd00860">
    <property type="entry name" value="ThrRS_anticodon"/>
    <property type="match status" value="1"/>
</dbReference>
<dbReference type="Pfam" id="PF03129">
    <property type="entry name" value="HGTP_anticodon"/>
    <property type="match status" value="1"/>
</dbReference>
<dbReference type="InterPro" id="IPR012947">
    <property type="entry name" value="tRNA_SAD"/>
</dbReference>
<sequence length="641" mass="72984">MITISLPDGSQRQFDVPVTLMDVAADIGPGLAKATVCGRVDGVLKDACEPITADAKIELITGRDDEGVEVIRHSFAHLVGHAAKQLFPGIKMAIGPVIEHGFYYDVDFERALTPDDLAALEKRIKELVKTDYPVVKQWVSRAEALATFASRGEPYKQEIINNDIPDDGQPIALYHHQEYVDMCRGPHVPNTRVLRYFKLTNITGAYWRGDANNPQLQRIYGIAFNSKDDLKAHQKFLEEAKRRDHRELAKRMDLFHLQEEAPGMVFWHPQGWTIYQVLEQYVRECQKAEGYQEIRTPMMMDQAFWKRTGHWDNYADAMFTTSSEKRDYAIKPMNCPAHCQVFDQGVKSYRDLPIRLAEFGCCHRNEPSGSLHGLMRVRNFTQDDGHIFCTPEQVGEEVRRFNTMLYAIYQALGFDEVIVRMSTRPEKRVGDDATWDKAEKTLADALNDLGLDWKELPGEGAFYGPKIEYSLKDCLGRVWQCGTMQVDFFMPERLDINYVGEDGDRHRPVMLHRAVLGSFERFIGILIENHAGDLPLWLAPTQAVLMNITDKQGEYIEKISAELALDGFRVQSDLRNEKVGYKIRQHTLAKVPYLLVAGDKEMQSNQVAVRTQSGEDLGVMDVSELKQRLVAEVALLGRKPE</sequence>
<feature type="region of interest" description="Catalytic" evidence="13">
    <location>
        <begin position="244"/>
        <end position="535"/>
    </location>
</feature>
<dbReference type="SMART" id="SM00863">
    <property type="entry name" value="tRNA_SAD"/>
    <property type="match status" value="1"/>
</dbReference>
<feature type="domain" description="TGS" evidence="15">
    <location>
        <begin position="1"/>
        <end position="61"/>
    </location>
</feature>
<feature type="binding site" evidence="13">
    <location>
        <position position="335"/>
    </location>
    <ligand>
        <name>Zn(2+)</name>
        <dbReference type="ChEBI" id="CHEBI:29105"/>
        <note>catalytic</note>
    </ligand>
</feature>
<evidence type="ECO:0000256" key="4">
    <source>
        <dbReference type="ARBA" id="ARBA00022598"/>
    </source>
</evidence>
<dbReference type="FunFam" id="3.10.20.30:FF:000005">
    <property type="entry name" value="Threonine--tRNA ligase"/>
    <property type="match status" value="1"/>
</dbReference>
<feature type="domain" description="Aminoacyl-transfer RNA synthetases class-II family profile" evidence="14">
    <location>
        <begin position="244"/>
        <end position="535"/>
    </location>
</feature>
<dbReference type="SUPFAM" id="SSF81271">
    <property type="entry name" value="TGS-like"/>
    <property type="match status" value="1"/>
</dbReference>
<dbReference type="InterPro" id="IPR036621">
    <property type="entry name" value="Anticodon-bd_dom_sf"/>
</dbReference>
<comment type="subcellular location">
    <subcellularLocation>
        <location evidence="13">Cytoplasm</location>
    </subcellularLocation>
</comment>
<dbReference type="NCBIfam" id="TIGR00418">
    <property type="entry name" value="thrS"/>
    <property type="match status" value="1"/>
</dbReference>
<evidence type="ECO:0000256" key="12">
    <source>
        <dbReference type="ARBA" id="ARBA00049515"/>
    </source>
</evidence>
<dbReference type="InterPro" id="IPR045864">
    <property type="entry name" value="aa-tRNA-synth_II/BPL/LPL"/>
</dbReference>
<dbReference type="InterPro" id="IPR004154">
    <property type="entry name" value="Anticodon-bd"/>
</dbReference>
<evidence type="ECO:0000256" key="5">
    <source>
        <dbReference type="ARBA" id="ARBA00022723"/>
    </source>
</evidence>
<dbReference type="Gene3D" id="3.30.980.10">
    <property type="entry name" value="Threonyl-trna Synthetase, Chain A, domain 2"/>
    <property type="match status" value="1"/>
</dbReference>
<evidence type="ECO:0000256" key="7">
    <source>
        <dbReference type="ARBA" id="ARBA00022833"/>
    </source>
</evidence>
<dbReference type="PRINTS" id="PR01047">
    <property type="entry name" value="TRNASYNTHTHR"/>
</dbReference>
<dbReference type="Pfam" id="PF07973">
    <property type="entry name" value="tRNA_SAD"/>
    <property type="match status" value="1"/>
</dbReference>
<dbReference type="GO" id="GO:0000049">
    <property type="term" value="F:tRNA binding"/>
    <property type="evidence" value="ECO:0007669"/>
    <property type="project" value="UniProtKB-KW"/>
</dbReference>
<dbReference type="SUPFAM" id="SSF52954">
    <property type="entry name" value="Class II aaRS ABD-related"/>
    <property type="match status" value="1"/>
</dbReference>
<feature type="binding site" evidence="13">
    <location>
        <position position="386"/>
    </location>
    <ligand>
        <name>Zn(2+)</name>
        <dbReference type="ChEBI" id="CHEBI:29105"/>
        <note>catalytic</note>
    </ligand>
</feature>
<evidence type="ECO:0000313" key="17">
    <source>
        <dbReference type="Proteomes" id="UP000388235"/>
    </source>
</evidence>
<keyword evidence="8 13" id="KW-0067">ATP-binding</keyword>
<gene>
    <name evidence="13 16" type="primary">thrS</name>
    <name evidence="16" type="ORF">GH975_05575</name>
</gene>
<evidence type="ECO:0000256" key="10">
    <source>
        <dbReference type="ARBA" id="ARBA00022917"/>
    </source>
</evidence>
<evidence type="ECO:0000256" key="11">
    <source>
        <dbReference type="ARBA" id="ARBA00023146"/>
    </source>
</evidence>
<dbReference type="InterPro" id="IPR012676">
    <property type="entry name" value="TGS-like"/>
</dbReference>
<dbReference type="Gene3D" id="3.10.20.30">
    <property type="match status" value="1"/>
</dbReference>
<evidence type="ECO:0000256" key="3">
    <source>
        <dbReference type="ARBA" id="ARBA00022555"/>
    </source>
</evidence>
<dbReference type="InterPro" id="IPR002314">
    <property type="entry name" value="aa-tRNA-synt_IIb"/>
</dbReference>
<dbReference type="InterPro" id="IPR018163">
    <property type="entry name" value="Thr/Ala-tRNA-synth_IIc_edit"/>
</dbReference>
<organism evidence="16 17">
    <name type="scientific">Litorivicinus lipolyticus</name>
    <dbReference type="NCBI Taxonomy" id="418701"/>
    <lineage>
        <taxon>Bacteria</taxon>
        <taxon>Pseudomonadati</taxon>
        <taxon>Pseudomonadota</taxon>
        <taxon>Gammaproteobacteria</taxon>
        <taxon>Oceanospirillales</taxon>
        <taxon>Litorivicinaceae</taxon>
        <taxon>Litorivicinus</taxon>
    </lineage>
</organism>
<keyword evidence="17" id="KW-1185">Reference proteome</keyword>
<keyword evidence="6 13" id="KW-0547">Nucleotide-binding</keyword>
<dbReference type="PANTHER" id="PTHR11451:SF44">
    <property type="entry name" value="THREONINE--TRNA LIGASE, CHLOROPLASTIC_MITOCHONDRIAL 2"/>
    <property type="match status" value="1"/>
</dbReference>
<keyword evidence="4 13" id="KW-0436">Ligase</keyword>
<comment type="catalytic activity">
    <reaction evidence="12 13">
        <text>tRNA(Thr) + L-threonine + ATP = L-threonyl-tRNA(Thr) + AMP + diphosphate + H(+)</text>
        <dbReference type="Rhea" id="RHEA:24624"/>
        <dbReference type="Rhea" id="RHEA-COMP:9670"/>
        <dbReference type="Rhea" id="RHEA-COMP:9704"/>
        <dbReference type="ChEBI" id="CHEBI:15378"/>
        <dbReference type="ChEBI" id="CHEBI:30616"/>
        <dbReference type="ChEBI" id="CHEBI:33019"/>
        <dbReference type="ChEBI" id="CHEBI:57926"/>
        <dbReference type="ChEBI" id="CHEBI:78442"/>
        <dbReference type="ChEBI" id="CHEBI:78534"/>
        <dbReference type="ChEBI" id="CHEBI:456215"/>
        <dbReference type="EC" id="6.1.1.3"/>
    </reaction>
</comment>
<dbReference type="SUPFAM" id="SSF55681">
    <property type="entry name" value="Class II aaRS and biotin synthetases"/>
    <property type="match status" value="1"/>
</dbReference>
<evidence type="ECO:0000256" key="8">
    <source>
        <dbReference type="ARBA" id="ARBA00022840"/>
    </source>
</evidence>
<dbReference type="FunFam" id="3.30.930.10:FF:000002">
    <property type="entry name" value="Threonine--tRNA ligase"/>
    <property type="match status" value="1"/>
</dbReference>
<protein>
    <recommendedName>
        <fullName evidence="13">Threonine--tRNA ligase</fullName>
        <ecNumber evidence="13">6.1.1.3</ecNumber>
    </recommendedName>
    <alternativeName>
        <fullName evidence="13">Threonyl-tRNA synthetase</fullName>
        <shortName evidence="13">ThrRS</shortName>
    </alternativeName>
</protein>
<dbReference type="FunFam" id="3.30.54.20:FF:000002">
    <property type="entry name" value="Threonine--tRNA ligase"/>
    <property type="match status" value="1"/>
</dbReference>
<evidence type="ECO:0000259" key="14">
    <source>
        <dbReference type="PROSITE" id="PS50862"/>
    </source>
</evidence>
<dbReference type="AlphaFoldDB" id="A0A5Q2QCM1"/>
<name>A0A5Q2QCM1_9GAMM</name>
<dbReference type="InterPro" id="IPR002320">
    <property type="entry name" value="Thr-tRNA-ligase_IIa"/>
</dbReference>
<dbReference type="Gene3D" id="3.40.50.800">
    <property type="entry name" value="Anticodon-binding domain"/>
    <property type="match status" value="1"/>
</dbReference>
<dbReference type="GO" id="GO:0006435">
    <property type="term" value="P:threonyl-tRNA aminoacylation"/>
    <property type="evidence" value="ECO:0007669"/>
    <property type="project" value="UniProtKB-UniRule"/>
</dbReference>
<dbReference type="InterPro" id="IPR033728">
    <property type="entry name" value="ThrRS_core"/>
</dbReference>
<dbReference type="GO" id="GO:0004829">
    <property type="term" value="F:threonine-tRNA ligase activity"/>
    <property type="evidence" value="ECO:0007669"/>
    <property type="project" value="UniProtKB-UniRule"/>
</dbReference>
<dbReference type="GO" id="GO:0005524">
    <property type="term" value="F:ATP binding"/>
    <property type="evidence" value="ECO:0007669"/>
    <property type="project" value="UniProtKB-UniRule"/>
</dbReference>
<keyword evidence="9 13" id="KW-0694">RNA-binding</keyword>
<dbReference type="FunFam" id="3.30.980.10:FF:000005">
    <property type="entry name" value="Threonyl-tRNA synthetase, mitochondrial"/>
    <property type="match status" value="1"/>
</dbReference>
<dbReference type="EMBL" id="CP045871">
    <property type="protein sequence ID" value="QGG80071.1"/>
    <property type="molecule type" value="Genomic_DNA"/>
</dbReference>
<dbReference type="InterPro" id="IPR004095">
    <property type="entry name" value="TGS"/>
</dbReference>
<keyword evidence="3 13" id="KW-0820">tRNA-binding</keyword>
<reference evidence="16 17" key="1">
    <citation type="submission" date="2019-11" db="EMBL/GenBank/DDBJ databases">
        <authorList>
            <person name="Khan S.A."/>
            <person name="Jeon C.O."/>
            <person name="Chun B.H."/>
        </authorList>
    </citation>
    <scope>NUCLEOTIDE SEQUENCE [LARGE SCALE GENOMIC DNA]</scope>
    <source>
        <strain evidence="16 17">IMCC 1097</strain>
    </source>
</reference>
<dbReference type="Pfam" id="PF02824">
    <property type="entry name" value="TGS"/>
    <property type="match status" value="1"/>
</dbReference>
<evidence type="ECO:0000256" key="9">
    <source>
        <dbReference type="ARBA" id="ARBA00022884"/>
    </source>
</evidence>
<keyword evidence="2 13" id="KW-0963">Cytoplasm</keyword>
<feature type="binding site" evidence="13">
    <location>
        <position position="512"/>
    </location>
    <ligand>
        <name>Zn(2+)</name>
        <dbReference type="ChEBI" id="CHEBI:29105"/>
        <note>catalytic</note>
    </ligand>
</feature>
<dbReference type="RefSeq" id="WP_153713575.1">
    <property type="nucleotide sequence ID" value="NZ_CP045871.1"/>
</dbReference>
<comment type="similarity">
    <text evidence="1 13">Belongs to the class-II aminoacyl-tRNA synthetase family.</text>
</comment>
<dbReference type="InterPro" id="IPR047246">
    <property type="entry name" value="ThrRS_anticodon"/>
</dbReference>
<dbReference type="EC" id="6.1.1.3" evidence="13"/>
<dbReference type="Gene3D" id="3.30.54.20">
    <property type="match status" value="1"/>
</dbReference>
<dbReference type="Pfam" id="PF00587">
    <property type="entry name" value="tRNA-synt_2b"/>
    <property type="match status" value="1"/>
</dbReference>
<dbReference type="Gene3D" id="3.30.930.10">
    <property type="entry name" value="Bira Bifunctional Protein, Domain 2"/>
    <property type="match status" value="1"/>
</dbReference>
<evidence type="ECO:0000256" key="6">
    <source>
        <dbReference type="ARBA" id="ARBA00022741"/>
    </source>
</evidence>
<dbReference type="SUPFAM" id="SSF55186">
    <property type="entry name" value="ThrRS/AlaRS common domain"/>
    <property type="match status" value="1"/>
</dbReference>
<dbReference type="PANTHER" id="PTHR11451">
    <property type="entry name" value="THREONINE-TRNA LIGASE"/>
    <property type="match status" value="1"/>
</dbReference>
<accession>A0A5Q2QCM1</accession>
<dbReference type="HAMAP" id="MF_00184">
    <property type="entry name" value="Thr_tRNA_synth"/>
    <property type="match status" value="1"/>
</dbReference>
<evidence type="ECO:0000256" key="2">
    <source>
        <dbReference type="ARBA" id="ARBA00022490"/>
    </source>
</evidence>
<dbReference type="GO" id="GO:0046872">
    <property type="term" value="F:metal ion binding"/>
    <property type="evidence" value="ECO:0007669"/>
    <property type="project" value="UniProtKB-KW"/>
</dbReference>
<dbReference type="CDD" id="cd00771">
    <property type="entry name" value="ThrRS_core"/>
    <property type="match status" value="1"/>
</dbReference>
<comment type="subunit">
    <text evidence="13">Homodimer.</text>
</comment>
<dbReference type="PROSITE" id="PS51880">
    <property type="entry name" value="TGS"/>
    <property type="match status" value="1"/>
</dbReference>
<keyword evidence="11 13" id="KW-0030">Aminoacyl-tRNA synthetase</keyword>
<dbReference type="Proteomes" id="UP000388235">
    <property type="component" value="Chromosome"/>
</dbReference>
<dbReference type="CDD" id="cd01667">
    <property type="entry name" value="TGS_ThrRS"/>
    <property type="match status" value="1"/>
</dbReference>
<comment type="cofactor">
    <cofactor evidence="13">
        <name>Zn(2+)</name>
        <dbReference type="ChEBI" id="CHEBI:29105"/>
    </cofactor>
    <text evidence="13">Binds 1 zinc ion per subunit.</text>
</comment>